<dbReference type="Proteomes" id="UP000016540">
    <property type="component" value="Unassembled WGS sequence"/>
</dbReference>
<proteinExistence type="predicted"/>
<feature type="domain" description="ABC transporter" evidence="3">
    <location>
        <begin position="4"/>
        <end position="202"/>
    </location>
</feature>
<dbReference type="InterPro" id="IPR017871">
    <property type="entry name" value="ABC_transporter-like_CS"/>
</dbReference>
<dbReference type="PANTHER" id="PTHR43119">
    <property type="entry name" value="ABC TRANSPORT PROTEIN ATP-BINDING COMPONENT-RELATED"/>
    <property type="match status" value="1"/>
</dbReference>
<protein>
    <submittedName>
        <fullName evidence="4">ABC transporter ATPase</fullName>
    </submittedName>
</protein>
<dbReference type="SUPFAM" id="SSF52540">
    <property type="entry name" value="P-loop containing nucleoside triphosphate hydrolases"/>
    <property type="match status" value="1"/>
</dbReference>
<dbReference type="Gene3D" id="3.40.50.300">
    <property type="entry name" value="P-loop containing nucleotide triphosphate hydrolases"/>
    <property type="match status" value="1"/>
</dbReference>
<keyword evidence="2" id="KW-0067">ATP-binding</keyword>
<name>R8AZ57_9GAMM</name>
<dbReference type="STRING" id="1318628.MARLIPOL_12914"/>
<dbReference type="AlphaFoldDB" id="R8AZ57"/>
<dbReference type="Pfam" id="PF00005">
    <property type="entry name" value="ABC_tran"/>
    <property type="match status" value="1"/>
</dbReference>
<dbReference type="OrthoDB" id="4408248at2"/>
<sequence length="203" mass="22403">MPDLRLEDLSIGSLENVSITVPAGEIVCLSGRSGSGKSRLLRAVADLDAHGGFAWLGDTRQSAVPGHQWRHLVIMVPAESQWWAERVGDHFPVVDSVNGHHALTVADLGFDQDVMGWSVSRLSSGEKQRLALLRAMAMNPSALLLDEPTANLDADSVALTEHWLKQEIMQRQLPVLWVAHDREQIRRVASRHFTIRGHGLEAC</sequence>
<dbReference type="eggNOG" id="COG3839">
    <property type="taxonomic scope" value="Bacteria"/>
</dbReference>
<dbReference type="PROSITE" id="PS00211">
    <property type="entry name" value="ABC_TRANSPORTER_1"/>
    <property type="match status" value="1"/>
</dbReference>
<keyword evidence="5" id="KW-1185">Reference proteome</keyword>
<dbReference type="InterPro" id="IPR003439">
    <property type="entry name" value="ABC_transporter-like_ATP-bd"/>
</dbReference>
<dbReference type="RefSeq" id="WP_012138672.1">
    <property type="nucleotide sequence ID" value="NZ_KE007326.1"/>
</dbReference>
<dbReference type="EMBL" id="ASAD01000014">
    <property type="protein sequence ID" value="EON91613.1"/>
    <property type="molecule type" value="Genomic_DNA"/>
</dbReference>
<dbReference type="HOGENOM" id="CLU_000604_1_22_6"/>
<evidence type="ECO:0000256" key="1">
    <source>
        <dbReference type="ARBA" id="ARBA00022741"/>
    </source>
</evidence>
<dbReference type="InterPro" id="IPR027417">
    <property type="entry name" value="P-loop_NTPase"/>
</dbReference>
<evidence type="ECO:0000313" key="4">
    <source>
        <dbReference type="EMBL" id="EON91613.1"/>
    </source>
</evidence>
<reference evidence="4 5" key="1">
    <citation type="journal article" date="2013" name="Genome Announc.">
        <title>Draft Genome Sequence of the Moderately Halophilic Bacterium Marinobacter lipolyticus Strain SM19.</title>
        <authorList>
            <person name="Papke R.T."/>
            <person name="de la Haba R.R."/>
            <person name="Infante-Dominguez C."/>
            <person name="Perez D."/>
            <person name="Sanchez-Porro C."/>
            <person name="Lapierre P."/>
            <person name="Ventosa A."/>
        </authorList>
    </citation>
    <scope>NUCLEOTIDE SEQUENCE [LARGE SCALE GENOMIC DNA]</scope>
    <source>
        <strain evidence="4 5">SM19</strain>
    </source>
</reference>
<evidence type="ECO:0000259" key="3">
    <source>
        <dbReference type="PROSITE" id="PS50893"/>
    </source>
</evidence>
<evidence type="ECO:0000313" key="5">
    <source>
        <dbReference type="Proteomes" id="UP000016540"/>
    </source>
</evidence>
<keyword evidence="1" id="KW-0547">Nucleotide-binding</keyword>
<dbReference type="PATRIC" id="fig|1318628.3.peg.2579"/>
<dbReference type="GO" id="GO:0005524">
    <property type="term" value="F:ATP binding"/>
    <property type="evidence" value="ECO:0007669"/>
    <property type="project" value="UniProtKB-KW"/>
</dbReference>
<dbReference type="GO" id="GO:0016887">
    <property type="term" value="F:ATP hydrolysis activity"/>
    <property type="evidence" value="ECO:0007669"/>
    <property type="project" value="InterPro"/>
</dbReference>
<organism evidence="4 5">
    <name type="scientific">Marinobacter lipolyticus SM19</name>
    <dbReference type="NCBI Taxonomy" id="1318628"/>
    <lineage>
        <taxon>Bacteria</taxon>
        <taxon>Pseudomonadati</taxon>
        <taxon>Pseudomonadota</taxon>
        <taxon>Gammaproteobacteria</taxon>
        <taxon>Pseudomonadales</taxon>
        <taxon>Marinobacteraceae</taxon>
        <taxon>Marinobacter</taxon>
    </lineage>
</organism>
<dbReference type="PROSITE" id="PS50893">
    <property type="entry name" value="ABC_TRANSPORTER_2"/>
    <property type="match status" value="1"/>
</dbReference>
<dbReference type="InterPro" id="IPR003593">
    <property type="entry name" value="AAA+_ATPase"/>
</dbReference>
<gene>
    <name evidence="4" type="ORF">MARLIPOL_12914</name>
</gene>
<comment type="caution">
    <text evidence="4">The sequence shown here is derived from an EMBL/GenBank/DDBJ whole genome shotgun (WGS) entry which is preliminary data.</text>
</comment>
<dbReference type="SMART" id="SM00382">
    <property type="entry name" value="AAA"/>
    <property type="match status" value="1"/>
</dbReference>
<dbReference type="PANTHER" id="PTHR43119:SF1">
    <property type="entry name" value="ABC TRANSPORTER DOMAIN-CONTAINING PROTEIN"/>
    <property type="match status" value="1"/>
</dbReference>
<accession>R8AZ57</accession>
<evidence type="ECO:0000256" key="2">
    <source>
        <dbReference type="ARBA" id="ARBA00022840"/>
    </source>
</evidence>